<dbReference type="Pfam" id="PF01593">
    <property type="entry name" value="Amino_oxidase"/>
    <property type="match status" value="1"/>
</dbReference>
<evidence type="ECO:0000256" key="2">
    <source>
        <dbReference type="ARBA" id="ARBA00004362"/>
    </source>
</evidence>
<keyword evidence="7" id="KW-0274">FAD</keyword>
<dbReference type="Gene3D" id="3.50.50.60">
    <property type="entry name" value="FAD/NAD(P)-binding domain"/>
    <property type="match status" value="1"/>
</dbReference>
<dbReference type="PANTHER" id="PTHR43563:SF14">
    <property type="entry name" value="AMINE OXIDASE"/>
    <property type="match status" value="1"/>
</dbReference>
<comment type="subcellular location">
    <subcellularLocation>
        <location evidence="2">Mitochondrion outer membrane</location>
        <topology evidence="2">Single-pass type IV membrane protein</topology>
        <orientation evidence="2">Cytoplasmic side</orientation>
    </subcellularLocation>
</comment>
<comment type="similarity">
    <text evidence="3 7">Belongs to the flavin monoamine oxidase family.</text>
</comment>
<dbReference type="OrthoDB" id="7777654at2759"/>
<dbReference type="SUPFAM" id="SSF54373">
    <property type="entry name" value="FAD-linked reductases, C-terminal domain"/>
    <property type="match status" value="1"/>
</dbReference>
<dbReference type="Gene3D" id="3.90.660.10">
    <property type="match status" value="1"/>
</dbReference>
<protein>
    <recommendedName>
        <fullName evidence="7">Amine oxidase</fullName>
        <ecNumber evidence="7">1.4.3.-</ecNumber>
    </recommendedName>
</protein>
<dbReference type="AlphaFoldDB" id="A0A8B7XZM1"/>
<feature type="binding site" evidence="6">
    <location>
        <begin position="141"/>
        <end position="142"/>
    </location>
    <ligand>
        <name>FAD</name>
        <dbReference type="ChEBI" id="CHEBI:57692"/>
    </ligand>
</feature>
<evidence type="ECO:0000256" key="3">
    <source>
        <dbReference type="ARBA" id="ARBA00005995"/>
    </source>
</evidence>
<name>A0A8B7XZM1_ACAPL</name>
<accession>A0A8B7XZM1</accession>
<dbReference type="GO" id="GO:0008131">
    <property type="term" value="F:primary methylamine oxidase activity"/>
    <property type="evidence" value="ECO:0007669"/>
    <property type="project" value="UniProtKB-ARBA"/>
</dbReference>
<dbReference type="InterPro" id="IPR050703">
    <property type="entry name" value="Flavin_MAO"/>
</dbReference>
<dbReference type="InterPro" id="IPR002937">
    <property type="entry name" value="Amino_oxidase"/>
</dbReference>
<evidence type="ECO:0000256" key="8">
    <source>
        <dbReference type="SAM" id="MobiDB-lite"/>
    </source>
</evidence>
<feature type="compositionally biased region" description="Low complexity" evidence="8">
    <location>
        <begin position="45"/>
        <end position="65"/>
    </location>
</feature>
<keyword evidence="10" id="KW-1185">Reference proteome</keyword>
<feature type="region of interest" description="Disordered" evidence="8">
    <location>
        <begin position="1"/>
        <end position="65"/>
    </location>
</feature>
<dbReference type="RefSeq" id="XP_022085206.1">
    <property type="nucleotide sequence ID" value="XM_022229514.1"/>
</dbReference>
<evidence type="ECO:0000256" key="5">
    <source>
        <dbReference type="ARBA" id="ARBA00048448"/>
    </source>
</evidence>
<dbReference type="InterPro" id="IPR036188">
    <property type="entry name" value="FAD/NAD-bd_sf"/>
</dbReference>
<evidence type="ECO:0000313" key="11">
    <source>
        <dbReference type="RefSeq" id="XP_022085206.1"/>
    </source>
</evidence>
<comment type="cofactor">
    <cofactor evidence="1 7">
        <name>FAD</name>
        <dbReference type="ChEBI" id="CHEBI:57692"/>
    </cofactor>
</comment>
<feature type="binding site" evidence="6">
    <location>
        <position position="554"/>
    </location>
    <ligand>
        <name>FAD</name>
        <dbReference type="ChEBI" id="CHEBI:57692"/>
    </ligand>
</feature>
<organism evidence="10 11">
    <name type="scientific">Acanthaster planci</name>
    <name type="common">Crown-of-thorns starfish</name>
    <dbReference type="NCBI Taxonomy" id="133434"/>
    <lineage>
        <taxon>Eukaryota</taxon>
        <taxon>Metazoa</taxon>
        <taxon>Echinodermata</taxon>
        <taxon>Eleutherozoa</taxon>
        <taxon>Asterozoa</taxon>
        <taxon>Asteroidea</taxon>
        <taxon>Valvatacea</taxon>
        <taxon>Valvatida</taxon>
        <taxon>Acanthasteridae</taxon>
        <taxon>Acanthaster</taxon>
    </lineage>
</organism>
<dbReference type="Proteomes" id="UP000694845">
    <property type="component" value="Unplaced"/>
</dbReference>
<proteinExistence type="inferred from homology"/>
<evidence type="ECO:0000256" key="1">
    <source>
        <dbReference type="ARBA" id="ARBA00001974"/>
    </source>
</evidence>
<dbReference type="PRINTS" id="PR00757">
    <property type="entry name" value="AMINEOXDASEF"/>
</dbReference>
<comment type="catalytic activity">
    <reaction evidence="5">
        <text>a secondary aliphatic amine + O2 + H2O = a primary amine + an aldehyde + H2O2</text>
        <dbReference type="Rhea" id="RHEA:26414"/>
        <dbReference type="ChEBI" id="CHEBI:15377"/>
        <dbReference type="ChEBI" id="CHEBI:15379"/>
        <dbReference type="ChEBI" id="CHEBI:16240"/>
        <dbReference type="ChEBI" id="CHEBI:17478"/>
        <dbReference type="ChEBI" id="CHEBI:58855"/>
        <dbReference type="ChEBI" id="CHEBI:65296"/>
        <dbReference type="EC" id="1.4.3.4"/>
    </reaction>
</comment>
<keyword evidence="4 7" id="KW-0560">Oxidoreductase</keyword>
<dbReference type="PANTHER" id="PTHR43563">
    <property type="entry name" value="AMINE OXIDASE"/>
    <property type="match status" value="1"/>
</dbReference>
<sequence length="589" mass="64684">MSFLSSLLKRNEHPGGRSEAPIIVENGDSAAVETDGQDMTTKAKGSSPAAGRSPSPSPSLTPRGSTVATSLASALKRISTGDLLTELHATNRAPATGTDVPDQTEKPPVVNVVIVGAGLAGLAAAHSLRSANQGISILVLEASDRVGGRILTRELKSNTGRNFWDLGAQWISGSQIKMMQLIDQLDLQIYTQAETGAHLAHFGDGRKVQFEAQTHPLSSMTRYDYTTFITKVEKLRLDVSLETPEDCPMALEWDSMTLEQFRKRHIWTAAAQQYFDAQIRILFGVPPGEMSTLFFLYALSSAGGWHSMFEIGSETAREFRIRGGTQRLCEILADMVGRSYLRLGDPVISINQKDSDEQVTVQTLGGKRYRCERVVVALPPKFAAKINFSPPMAKERDNLLQRMPAGNSLCFVVTYKEAFWQKLGFSGYVIRVTSPAQKPQQGEAQTSENCDHQIPFSALFDATTMDQSPALSGKVDAEMWREIPVEERKTAILKGIEVFFGVEALQPLDYTEVDWGAESYSSSFPSSVMAPGAMTGYFQALRKPFQRVHWAGAETTNRWFGFMDGAVYSGKRAAHEVLNELRPDVVIGV</sequence>
<dbReference type="InterPro" id="IPR001613">
    <property type="entry name" value="Flavin_amine_oxidase"/>
</dbReference>
<evidence type="ECO:0000313" key="10">
    <source>
        <dbReference type="Proteomes" id="UP000694845"/>
    </source>
</evidence>
<gene>
    <name evidence="11" type="primary">LOC110976331</name>
</gene>
<feature type="domain" description="Amine oxidase" evidence="9">
    <location>
        <begin position="119"/>
        <end position="578"/>
    </location>
</feature>
<dbReference type="SUPFAM" id="SSF51905">
    <property type="entry name" value="FAD/NAD(P)-binding domain"/>
    <property type="match status" value="1"/>
</dbReference>
<keyword evidence="7" id="KW-0285">Flavoprotein</keyword>
<dbReference type="GO" id="GO:0005741">
    <property type="term" value="C:mitochondrial outer membrane"/>
    <property type="evidence" value="ECO:0007669"/>
    <property type="project" value="UniProtKB-SubCell"/>
</dbReference>
<evidence type="ECO:0000259" key="9">
    <source>
        <dbReference type="Pfam" id="PF01593"/>
    </source>
</evidence>
<evidence type="ECO:0000256" key="6">
    <source>
        <dbReference type="PIRSR" id="PIRSR601613-1"/>
    </source>
</evidence>
<dbReference type="EC" id="1.4.3.-" evidence="7"/>
<dbReference type="KEGG" id="aplc:110976331"/>
<dbReference type="Gene3D" id="1.10.405.10">
    <property type="entry name" value="Guanine Nucleotide Dissociation Inhibitor, domain 1"/>
    <property type="match status" value="1"/>
</dbReference>
<evidence type="ECO:0000256" key="7">
    <source>
        <dbReference type="RuleBase" id="RU362067"/>
    </source>
</evidence>
<dbReference type="GeneID" id="110976331"/>
<evidence type="ECO:0000256" key="4">
    <source>
        <dbReference type="ARBA" id="ARBA00023002"/>
    </source>
</evidence>
<feature type="binding site" evidence="6">
    <location>
        <position position="347"/>
    </location>
    <ligand>
        <name>FAD</name>
        <dbReference type="ChEBI" id="CHEBI:57692"/>
    </ligand>
</feature>
<dbReference type="GO" id="GO:0097621">
    <property type="term" value="F:monoamine oxidase activity"/>
    <property type="evidence" value="ECO:0007669"/>
    <property type="project" value="UniProtKB-EC"/>
</dbReference>
<reference evidence="11" key="1">
    <citation type="submission" date="2025-08" db="UniProtKB">
        <authorList>
            <consortium name="RefSeq"/>
        </authorList>
    </citation>
    <scope>IDENTIFICATION</scope>
</reference>